<dbReference type="EMBL" id="BK015133">
    <property type="protein sequence ID" value="DAD92367.1"/>
    <property type="molecule type" value="Genomic_DNA"/>
</dbReference>
<sequence>MLNPSNKPIARFYNKGSVINPQPNLKLTPAPFSCKGEPPQGVFLHRTPILRVLTRVYFRFRR</sequence>
<accession>A0A8S5NDA2</accession>
<organism evidence="1">
    <name type="scientific">Siphoviridae sp. ctzXg6</name>
    <dbReference type="NCBI Taxonomy" id="2826531"/>
    <lineage>
        <taxon>Viruses</taxon>
        <taxon>Duplodnaviria</taxon>
        <taxon>Heunggongvirae</taxon>
        <taxon>Uroviricota</taxon>
        <taxon>Caudoviricetes</taxon>
    </lineage>
</organism>
<name>A0A8S5NDA2_9CAUD</name>
<proteinExistence type="predicted"/>
<evidence type="ECO:0000313" key="1">
    <source>
        <dbReference type="EMBL" id="DAD92367.1"/>
    </source>
</evidence>
<protein>
    <submittedName>
        <fullName evidence="1">Uncharacterized protein</fullName>
    </submittedName>
</protein>
<reference evidence="1" key="1">
    <citation type="journal article" date="2021" name="Proc. Natl. Acad. Sci. U.S.A.">
        <title>A Catalog of Tens of Thousands of Viruses from Human Metagenomes Reveals Hidden Associations with Chronic Diseases.</title>
        <authorList>
            <person name="Tisza M.J."/>
            <person name="Buck C.B."/>
        </authorList>
    </citation>
    <scope>NUCLEOTIDE SEQUENCE</scope>
    <source>
        <strain evidence="1">CtzXg6</strain>
    </source>
</reference>